<dbReference type="CDD" id="cd00130">
    <property type="entry name" value="PAS"/>
    <property type="match status" value="1"/>
</dbReference>
<dbReference type="PROSITE" id="PS50887">
    <property type="entry name" value="GGDEF"/>
    <property type="match status" value="1"/>
</dbReference>
<comment type="subcellular location">
    <subcellularLocation>
        <location evidence="2">Cell inner membrane</location>
    </subcellularLocation>
</comment>
<dbReference type="STRING" id="425504.SAMN05216206_3480"/>
<dbReference type="GO" id="GO:0043709">
    <property type="term" value="P:cell adhesion involved in single-species biofilm formation"/>
    <property type="evidence" value="ECO:0007669"/>
    <property type="project" value="TreeGrafter"/>
</dbReference>
<dbReference type="GO" id="GO:0016301">
    <property type="term" value="F:kinase activity"/>
    <property type="evidence" value="ECO:0007669"/>
    <property type="project" value="UniProtKB-KW"/>
</dbReference>
<dbReference type="SUPFAM" id="SSF55073">
    <property type="entry name" value="Nucleotide cyclase"/>
    <property type="match status" value="1"/>
</dbReference>
<evidence type="ECO:0000256" key="5">
    <source>
        <dbReference type="ARBA" id="ARBA00034247"/>
    </source>
</evidence>
<sequence>MVLQYGWLFNYSAFEVRKALAYFNCGPPLGLPRVFAWLDWQARAAVPPGSTHAMNACGNSGWALSAPVLLTAAVCIGVLLLARWVTRQRYFPGRESFIVLHLASFWWMVAASLEMAVQGPQCKAFWASMAWPGILMTPTFWAVFLWQYVNSVRQPLPLRSTLGLAVVPLLVWLVALSNPWHGLFYGAGTAPLNDQPGAPIRYQHGPLFYAAAVYVYLFMTFCMGVVLRAAIVSYGVHRRHYLAFVVVTAVPWIANISYVVFGWMLFGFDPTPFSFAFTLVAFTWLIVGVRLFDLLPVARHLLLDALLDPVLVVDAQLRVIEANPAALKLVGLRSGWQGRQLVDWPILGADLQQLLSQPVQGEHDRLLTLASSARYFEVRIRAIERVTQRGTLTLGQMLYLRDVTQRHLSELKLAEALALSEERLRTISHLHEQLQEQALCDPLTGLYNRRYLNEFFARELAVAQRERSPISLALIDLDHFKRLNDEHGHLEGDDVLKGVAQHLLENLRSSDAVFRIGGEEFLLILPRADASEARARLETICRELAAHPLPTRGGARYVTLSAGLALWPEQGLVLDELLQVADAALYQAKHEGRNRVCSLI</sequence>
<accession>A0A1I3NHR8</accession>
<keyword evidence="6" id="KW-0472">Membrane</keyword>
<dbReference type="Pfam" id="PF08448">
    <property type="entry name" value="PAS_4"/>
    <property type="match status" value="1"/>
</dbReference>
<proteinExistence type="predicted"/>
<dbReference type="EMBL" id="FOQL01000005">
    <property type="protein sequence ID" value="SFJ08712.1"/>
    <property type="molecule type" value="Genomic_DNA"/>
</dbReference>
<comment type="cofactor">
    <cofactor evidence="1">
        <name>Mg(2+)</name>
        <dbReference type="ChEBI" id="CHEBI:18420"/>
    </cofactor>
</comment>
<keyword evidence="6" id="KW-0812">Transmembrane</keyword>
<feature type="transmembrane region" description="Helical" evidence="6">
    <location>
        <begin position="129"/>
        <end position="149"/>
    </location>
</feature>
<keyword evidence="10" id="KW-1185">Reference proteome</keyword>
<evidence type="ECO:0000256" key="2">
    <source>
        <dbReference type="ARBA" id="ARBA00004533"/>
    </source>
</evidence>
<dbReference type="Proteomes" id="UP000243606">
    <property type="component" value="Unassembled WGS sequence"/>
</dbReference>
<dbReference type="InterPro" id="IPR000160">
    <property type="entry name" value="GGDEF_dom"/>
</dbReference>
<dbReference type="Pfam" id="PF00990">
    <property type="entry name" value="GGDEF"/>
    <property type="match status" value="1"/>
</dbReference>
<protein>
    <recommendedName>
        <fullName evidence="3">diguanylate cyclase</fullName>
        <ecNumber evidence="3">2.7.7.65</ecNumber>
    </recommendedName>
</protein>
<feature type="transmembrane region" description="Helical" evidence="6">
    <location>
        <begin position="62"/>
        <end position="85"/>
    </location>
</feature>
<feature type="transmembrane region" description="Helical" evidence="6">
    <location>
        <begin position="272"/>
        <end position="292"/>
    </location>
</feature>
<dbReference type="GO" id="GO:0052621">
    <property type="term" value="F:diguanylate cyclase activity"/>
    <property type="evidence" value="ECO:0007669"/>
    <property type="project" value="UniProtKB-EC"/>
</dbReference>
<dbReference type="EC" id="2.7.7.65" evidence="3"/>
<dbReference type="InterPro" id="IPR013656">
    <property type="entry name" value="PAS_4"/>
</dbReference>
<reference evidence="10" key="1">
    <citation type="submission" date="2016-10" db="EMBL/GenBank/DDBJ databases">
        <authorList>
            <person name="Varghese N."/>
            <person name="Submissions S."/>
        </authorList>
    </citation>
    <scope>NUCLEOTIDE SEQUENCE [LARGE SCALE GENOMIC DNA]</scope>
    <source>
        <strain evidence="10">LMG 24016</strain>
    </source>
</reference>
<evidence type="ECO:0000313" key="9">
    <source>
        <dbReference type="EMBL" id="SFJ08712.1"/>
    </source>
</evidence>
<name>A0A1I3NHR8_9PSED</name>
<dbReference type="InterPro" id="IPR000014">
    <property type="entry name" value="PAS"/>
</dbReference>
<gene>
    <name evidence="9" type="ORF">SAMN05216206_3480</name>
</gene>
<keyword evidence="6" id="KW-1133">Transmembrane helix</keyword>
<dbReference type="SUPFAM" id="SSF55785">
    <property type="entry name" value="PYP-like sensor domain (PAS domain)"/>
    <property type="match status" value="1"/>
</dbReference>
<organism evidence="9 10">
    <name type="scientific">Pseudomonas guineae</name>
    <dbReference type="NCBI Taxonomy" id="425504"/>
    <lineage>
        <taxon>Bacteria</taxon>
        <taxon>Pseudomonadati</taxon>
        <taxon>Pseudomonadota</taxon>
        <taxon>Gammaproteobacteria</taxon>
        <taxon>Pseudomonadales</taxon>
        <taxon>Pseudomonadaceae</taxon>
        <taxon>Pseudomonas</taxon>
    </lineage>
</organism>
<feature type="transmembrane region" description="Helical" evidence="6">
    <location>
        <begin position="241"/>
        <end position="266"/>
    </location>
</feature>
<evidence type="ECO:0000256" key="4">
    <source>
        <dbReference type="ARBA" id="ARBA00022777"/>
    </source>
</evidence>
<dbReference type="InterPro" id="IPR029787">
    <property type="entry name" value="Nucleotide_cyclase"/>
</dbReference>
<evidence type="ECO:0000256" key="6">
    <source>
        <dbReference type="SAM" id="Phobius"/>
    </source>
</evidence>
<feature type="domain" description="PAS" evidence="7">
    <location>
        <begin position="302"/>
        <end position="332"/>
    </location>
</feature>
<dbReference type="InterPro" id="IPR043128">
    <property type="entry name" value="Rev_trsase/Diguanyl_cyclase"/>
</dbReference>
<dbReference type="InterPro" id="IPR050469">
    <property type="entry name" value="Diguanylate_Cyclase"/>
</dbReference>
<dbReference type="NCBIfam" id="TIGR00254">
    <property type="entry name" value="GGDEF"/>
    <property type="match status" value="1"/>
</dbReference>
<dbReference type="PROSITE" id="PS50112">
    <property type="entry name" value="PAS"/>
    <property type="match status" value="1"/>
</dbReference>
<feature type="transmembrane region" description="Helical" evidence="6">
    <location>
        <begin position="161"/>
        <end position="187"/>
    </location>
</feature>
<feature type="transmembrane region" description="Helical" evidence="6">
    <location>
        <begin position="97"/>
        <end position="117"/>
    </location>
</feature>
<dbReference type="InterPro" id="IPR031621">
    <property type="entry name" value="HisKA_7TM"/>
</dbReference>
<comment type="catalytic activity">
    <reaction evidence="5">
        <text>2 GTP = 3',3'-c-di-GMP + 2 diphosphate</text>
        <dbReference type="Rhea" id="RHEA:24898"/>
        <dbReference type="ChEBI" id="CHEBI:33019"/>
        <dbReference type="ChEBI" id="CHEBI:37565"/>
        <dbReference type="ChEBI" id="CHEBI:58805"/>
        <dbReference type="EC" id="2.7.7.65"/>
    </reaction>
</comment>
<dbReference type="Gene3D" id="3.30.70.270">
    <property type="match status" value="1"/>
</dbReference>
<evidence type="ECO:0000259" key="8">
    <source>
        <dbReference type="PROSITE" id="PS50887"/>
    </source>
</evidence>
<dbReference type="PANTHER" id="PTHR45138:SF9">
    <property type="entry name" value="DIGUANYLATE CYCLASE DGCM-RELATED"/>
    <property type="match status" value="1"/>
</dbReference>
<keyword evidence="4" id="KW-0808">Transferase</keyword>
<dbReference type="GO" id="GO:1902201">
    <property type="term" value="P:negative regulation of bacterial-type flagellum-dependent cell motility"/>
    <property type="evidence" value="ECO:0007669"/>
    <property type="project" value="TreeGrafter"/>
</dbReference>
<dbReference type="InterPro" id="IPR035965">
    <property type="entry name" value="PAS-like_dom_sf"/>
</dbReference>
<dbReference type="FunFam" id="3.30.70.270:FF:000001">
    <property type="entry name" value="Diguanylate cyclase domain protein"/>
    <property type="match status" value="1"/>
</dbReference>
<dbReference type="AlphaFoldDB" id="A0A1I3NHR8"/>
<dbReference type="CDD" id="cd01949">
    <property type="entry name" value="GGDEF"/>
    <property type="match status" value="1"/>
</dbReference>
<feature type="domain" description="GGDEF" evidence="8">
    <location>
        <begin position="468"/>
        <end position="600"/>
    </location>
</feature>
<evidence type="ECO:0000313" key="10">
    <source>
        <dbReference type="Proteomes" id="UP000243606"/>
    </source>
</evidence>
<dbReference type="GO" id="GO:0005886">
    <property type="term" value="C:plasma membrane"/>
    <property type="evidence" value="ECO:0007669"/>
    <property type="project" value="UniProtKB-SubCell"/>
</dbReference>
<dbReference type="Gene3D" id="3.30.450.20">
    <property type="entry name" value="PAS domain"/>
    <property type="match status" value="1"/>
</dbReference>
<dbReference type="PANTHER" id="PTHR45138">
    <property type="entry name" value="REGULATORY COMPONENTS OF SENSORY TRANSDUCTION SYSTEM"/>
    <property type="match status" value="1"/>
</dbReference>
<dbReference type="Pfam" id="PF16927">
    <property type="entry name" value="HisKA_7TM"/>
    <property type="match status" value="1"/>
</dbReference>
<evidence type="ECO:0000259" key="7">
    <source>
        <dbReference type="PROSITE" id="PS50112"/>
    </source>
</evidence>
<dbReference type="SMART" id="SM00267">
    <property type="entry name" value="GGDEF"/>
    <property type="match status" value="1"/>
</dbReference>
<feature type="transmembrane region" description="Helical" evidence="6">
    <location>
        <begin position="207"/>
        <end position="229"/>
    </location>
</feature>
<evidence type="ECO:0000256" key="1">
    <source>
        <dbReference type="ARBA" id="ARBA00001946"/>
    </source>
</evidence>
<keyword evidence="4" id="KW-0418">Kinase</keyword>
<evidence type="ECO:0000256" key="3">
    <source>
        <dbReference type="ARBA" id="ARBA00012528"/>
    </source>
</evidence>